<dbReference type="Gene3D" id="1.25.40.10">
    <property type="entry name" value="Tetratricopeptide repeat domain"/>
    <property type="match status" value="2"/>
</dbReference>
<keyword evidence="1" id="KW-0677">Repeat</keyword>
<organism evidence="3 4">
    <name type="scientific">Dipteronia dyeriana</name>
    <dbReference type="NCBI Taxonomy" id="168575"/>
    <lineage>
        <taxon>Eukaryota</taxon>
        <taxon>Viridiplantae</taxon>
        <taxon>Streptophyta</taxon>
        <taxon>Embryophyta</taxon>
        <taxon>Tracheophyta</taxon>
        <taxon>Spermatophyta</taxon>
        <taxon>Magnoliopsida</taxon>
        <taxon>eudicotyledons</taxon>
        <taxon>Gunneridae</taxon>
        <taxon>Pentapetalae</taxon>
        <taxon>rosids</taxon>
        <taxon>malvids</taxon>
        <taxon>Sapindales</taxon>
        <taxon>Sapindaceae</taxon>
        <taxon>Hippocastanoideae</taxon>
        <taxon>Acereae</taxon>
        <taxon>Dipteronia</taxon>
    </lineage>
</organism>
<dbReference type="InterPro" id="IPR046960">
    <property type="entry name" value="PPR_At4g14850-like_plant"/>
</dbReference>
<dbReference type="Proteomes" id="UP001280121">
    <property type="component" value="Unassembled WGS sequence"/>
</dbReference>
<proteinExistence type="predicted"/>
<dbReference type="AlphaFoldDB" id="A0AAD9XQ48"/>
<protein>
    <recommendedName>
        <fullName evidence="5">Pentatricopeptide repeat-containing protein</fullName>
    </recommendedName>
</protein>
<sequence>MCERDLVSWNTMISGVCQSGNHLGSLMMFRRMIDELVVYPNRISCLSALASCASIEALIYGREIHGYLLKTGLDVDEFLINGLIEMYMKCADIRSDQRVFKSMLDKESIRANAVIWNVMITGYVSNEYL</sequence>
<dbReference type="Pfam" id="PF01535">
    <property type="entry name" value="PPR"/>
    <property type="match status" value="2"/>
</dbReference>
<evidence type="ECO:0000313" key="4">
    <source>
        <dbReference type="Proteomes" id="UP001280121"/>
    </source>
</evidence>
<dbReference type="EMBL" id="JANJYI010000001">
    <property type="protein sequence ID" value="KAK2663766.1"/>
    <property type="molecule type" value="Genomic_DNA"/>
</dbReference>
<gene>
    <name evidence="3" type="ORF">Ddye_002340</name>
</gene>
<accession>A0AAD9XQ48</accession>
<dbReference type="PANTHER" id="PTHR47926">
    <property type="entry name" value="PENTATRICOPEPTIDE REPEAT-CONTAINING PROTEIN"/>
    <property type="match status" value="1"/>
</dbReference>
<feature type="repeat" description="PPR" evidence="2">
    <location>
        <begin position="5"/>
        <end position="35"/>
    </location>
</feature>
<dbReference type="GO" id="GO:0003723">
    <property type="term" value="F:RNA binding"/>
    <property type="evidence" value="ECO:0007669"/>
    <property type="project" value="InterPro"/>
</dbReference>
<dbReference type="InterPro" id="IPR002885">
    <property type="entry name" value="PPR_rpt"/>
</dbReference>
<keyword evidence="4" id="KW-1185">Reference proteome</keyword>
<dbReference type="NCBIfam" id="TIGR00756">
    <property type="entry name" value="PPR"/>
    <property type="match status" value="1"/>
</dbReference>
<dbReference type="PROSITE" id="PS51375">
    <property type="entry name" value="PPR"/>
    <property type="match status" value="1"/>
</dbReference>
<comment type="caution">
    <text evidence="3">The sequence shown here is derived from an EMBL/GenBank/DDBJ whole genome shotgun (WGS) entry which is preliminary data.</text>
</comment>
<reference evidence="3" key="1">
    <citation type="journal article" date="2023" name="Plant J.">
        <title>Genome sequences and population genomics provide insights into the demographic history, inbreeding, and mutation load of two 'living fossil' tree species of Dipteronia.</title>
        <authorList>
            <person name="Feng Y."/>
            <person name="Comes H.P."/>
            <person name="Chen J."/>
            <person name="Zhu S."/>
            <person name="Lu R."/>
            <person name="Zhang X."/>
            <person name="Li P."/>
            <person name="Qiu J."/>
            <person name="Olsen K.M."/>
            <person name="Qiu Y."/>
        </authorList>
    </citation>
    <scope>NUCLEOTIDE SEQUENCE</scope>
    <source>
        <strain evidence="3">KIB01</strain>
    </source>
</reference>
<evidence type="ECO:0000256" key="2">
    <source>
        <dbReference type="PROSITE-ProRule" id="PRU00708"/>
    </source>
</evidence>
<dbReference type="GO" id="GO:0009451">
    <property type="term" value="P:RNA modification"/>
    <property type="evidence" value="ECO:0007669"/>
    <property type="project" value="InterPro"/>
</dbReference>
<evidence type="ECO:0008006" key="5">
    <source>
        <dbReference type="Google" id="ProtNLM"/>
    </source>
</evidence>
<dbReference type="InterPro" id="IPR011990">
    <property type="entry name" value="TPR-like_helical_dom_sf"/>
</dbReference>
<evidence type="ECO:0000313" key="3">
    <source>
        <dbReference type="EMBL" id="KAK2663766.1"/>
    </source>
</evidence>
<name>A0AAD9XQ48_9ROSI</name>
<evidence type="ECO:0000256" key="1">
    <source>
        <dbReference type="ARBA" id="ARBA00022737"/>
    </source>
</evidence>